<evidence type="ECO:0000313" key="1">
    <source>
        <dbReference type="Proteomes" id="UP000887576"/>
    </source>
</evidence>
<dbReference type="WBParaSite" id="JU765_v2.g13617.t1">
    <property type="protein sequence ID" value="JU765_v2.g13617.t1"/>
    <property type="gene ID" value="JU765_v2.g13617"/>
</dbReference>
<reference evidence="2" key="1">
    <citation type="submission" date="2022-11" db="UniProtKB">
        <authorList>
            <consortium name="WormBaseParasite"/>
        </authorList>
    </citation>
    <scope>IDENTIFICATION</scope>
</reference>
<protein>
    <submittedName>
        <fullName evidence="2">COX assembly mitochondrial protein</fullName>
    </submittedName>
</protein>
<sequence length="96" mass="11556">MSDDRYMPSIFTDCDELKQVYDKCFTNFFQKFISPDYRHRHAYNPCERLFEAYKDCVEGVSFVFCHSKFKLNDGNFSVLKNIVHSRLTLRNYAKKF</sequence>
<accession>A0AC34Q771</accession>
<proteinExistence type="predicted"/>
<organism evidence="1 2">
    <name type="scientific">Panagrolaimus sp. JU765</name>
    <dbReference type="NCBI Taxonomy" id="591449"/>
    <lineage>
        <taxon>Eukaryota</taxon>
        <taxon>Metazoa</taxon>
        <taxon>Ecdysozoa</taxon>
        <taxon>Nematoda</taxon>
        <taxon>Chromadorea</taxon>
        <taxon>Rhabditida</taxon>
        <taxon>Tylenchina</taxon>
        <taxon>Panagrolaimomorpha</taxon>
        <taxon>Panagrolaimoidea</taxon>
        <taxon>Panagrolaimidae</taxon>
        <taxon>Panagrolaimus</taxon>
    </lineage>
</organism>
<name>A0AC34Q771_9BILA</name>
<dbReference type="Proteomes" id="UP000887576">
    <property type="component" value="Unplaced"/>
</dbReference>
<evidence type="ECO:0000313" key="2">
    <source>
        <dbReference type="WBParaSite" id="JU765_v2.g13617.t1"/>
    </source>
</evidence>